<evidence type="ECO:0000313" key="2">
    <source>
        <dbReference type="Proteomes" id="UP001374535"/>
    </source>
</evidence>
<name>A0AAQ3RW75_VIGMU</name>
<reference evidence="1 2" key="1">
    <citation type="journal article" date="2023" name="Life. Sci Alliance">
        <title>Evolutionary insights into 3D genome organization and epigenetic landscape of Vigna mungo.</title>
        <authorList>
            <person name="Junaid A."/>
            <person name="Singh B."/>
            <person name="Bhatia S."/>
        </authorList>
    </citation>
    <scope>NUCLEOTIDE SEQUENCE [LARGE SCALE GENOMIC DNA]</scope>
    <source>
        <strain evidence="1">Urdbean</strain>
    </source>
</reference>
<dbReference type="EMBL" id="CP144695">
    <property type="protein sequence ID" value="WVZ07428.1"/>
    <property type="molecule type" value="Genomic_DNA"/>
</dbReference>
<gene>
    <name evidence="1" type="ORF">V8G54_020774</name>
</gene>
<proteinExistence type="predicted"/>
<accession>A0AAQ3RW75</accession>
<organism evidence="1 2">
    <name type="scientific">Vigna mungo</name>
    <name type="common">Black gram</name>
    <name type="synonym">Phaseolus mungo</name>
    <dbReference type="NCBI Taxonomy" id="3915"/>
    <lineage>
        <taxon>Eukaryota</taxon>
        <taxon>Viridiplantae</taxon>
        <taxon>Streptophyta</taxon>
        <taxon>Embryophyta</taxon>
        <taxon>Tracheophyta</taxon>
        <taxon>Spermatophyta</taxon>
        <taxon>Magnoliopsida</taxon>
        <taxon>eudicotyledons</taxon>
        <taxon>Gunneridae</taxon>
        <taxon>Pentapetalae</taxon>
        <taxon>rosids</taxon>
        <taxon>fabids</taxon>
        <taxon>Fabales</taxon>
        <taxon>Fabaceae</taxon>
        <taxon>Papilionoideae</taxon>
        <taxon>50 kb inversion clade</taxon>
        <taxon>NPAAA clade</taxon>
        <taxon>indigoferoid/millettioid clade</taxon>
        <taxon>Phaseoleae</taxon>
        <taxon>Vigna</taxon>
    </lineage>
</organism>
<sequence>MVESFHSYSKPGTRFHRCSTIFFDPTLENTSKPSLTKKTLWSEIPSGQLKLVECKFSQTRRNLQLLTEFWGGRDTFCITGCCRGPWKSICFLLVFLICRCFFHTVSTSATDGSINL</sequence>
<keyword evidence="2" id="KW-1185">Reference proteome</keyword>
<dbReference type="AlphaFoldDB" id="A0AAQ3RW75"/>
<protein>
    <submittedName>
        <fullName evidence="1">Uncharacterized protein</fullName>
    </submittedName>
</protein>
<dbReference type="Proteomes" id="UP001374535">
    <property type="component" value="Chromosome 6"/>
</dbReference>
<evidence type="ECO:0000313" key="1">
    <source>
        <dbReference type="EMBL" id="WVZ07428.1"/>
    </source>
</evidence>